<proteinExistence type="predicted"/>
<keyword evidence="6" id="KW-1185">Reference proteome</keyword>
<dbReference type="Gene3D" id="3.40.50.1100">
    <property type="match status" value="3"/>
</dbReference>
<dbReference type="SUPFAM" id="SSF53686">
    <property type="entry name" value="Tryptophan synthase beta subunit-like PLP-dependent enzymes"/>
    <property type="match status" value="1"/>
</dbReference>
<name>A0ABP7EGV5_9ACTN</name>
<sequence length="402" mass="43021">MSWTARALDVLAAGEPTPLIDFPLPVPGIRLLLKDESRQPTGSLRHRHARALFRRAILDGLVTEGTTVVEATGGNAAVAQAWFARRLGLPYIVVMPGKHSPARARPVEELGGECRFVTPPLAIYDAARQVEGHFLDQFGRAAEHDLAEELFGQVRPDWVVVGAGTGATSATLGRWVRAHGGDSDERSVRAHPGDSPERSVRAQPGDSPERSVRAQPGDSPEAQRGDFDERWVRAPGGGSDDFTTREDAPGGGGWRCRVAVADPENSAYFPGWTLDVPDYATGMPSRIEGIGRPRVEPGFRPELVDMVVPVPDAAGVAAARHLREVTGLPVGASSGTALWAALELVERMRARGESGTVVSLIGDAAERHLATCHDDTWAAERGLDVARHEQKLRRLVSSAGGG</sequence>
<reference evidence="6" key="1">
    <citation type="journal article" date="2019" name="Int. J. Syst. Evol. Microbiol.">
        <title>The Global Catalogue of Microorganisms (GCM) 10K type strain sequencing project: providing services to taxonomists for standard genome sequencing and annotation.</title>
        <authorList>
            <consortium name="The Broad Institute Genomics Platform"/>
            <consortium name="The Broad Institute Genome Sequencing Center for Infectious Disease"/>
            <person name="Wu L."/>
            <person name="Ma J."/>
        </authorList>
    </citation>
    <scope>NUCLEOTIDE SEQUENCE [LARGE SCALE GENOMIC DNA]</scope>
    <source>
        <strain evidence="6">JCM 16904</strain>
    </source>
</reference>
<evidence type="ECO:0000256" key="3">
    <source>
        <dbReference type="SAM" id="MobiDB-lite"/>
    </source>
</evidence>
<evidence type="ECO:0000259" key="4">
    <source>
        <dbReference type="Pfam" id="PF00291"/>
    </source>
</evidence>
<evidence type="ECO:0000256" key="2">
    <source>
        <dbReference type="ARBA" id="ARBA00022898"/>
    </source>
</evidence>
<dbReference type="InterPro" id="IPR050214">
    <property type="entry name" value="Cys_Synth/Cystath_Beta-Synth"/>
</dbReference>
<feature type="region of interest" description="Disordered" evidence="3">
    <location>
        <begin position="179"/>
        <end position="252"/>
    </location>
</feature>
<protein>
    <submittedName>
        <fullName evidence="5">PLP-dependent cysteine synthase family protein</fullName>
    </submittedName>
</protein>
<gene>
    <name evidence="5" type="ORF">GCM10022224_099870</name>
</gene>
<comment type="caution">
    <text evidence="5">The sequence shown here is derived from an EMBL/GenBank/DDBJ whole genome shotgun (WGS) entry which is preliminary data.</text>
</comment>
<dbReference type="EMBL" id="BAAAZP010000238">
    <property type="protein sequence ID" value="GAA3718174.1"/>
    <property type="molecule type" value="Genomic_DNA"/>
</dbReference>
<dbReference type="InterPro" id="IPR001926">
    <property type="entry name" value="TrpB-like_PALP"/>
</dbReference>
<keyword evidence="2" id="KW-0663">Pyridoxal phosphate</keyword>
<dbReference type="InterPro" id="IPR036052">
    <property type="entry name" value="TrpB-like_PALP_sf"/>
</dbReference>
<dbReference type="RefSeq" id="WP_344896461.1">
    <property type="nucleotide sequence ID" value="NZ_BAAAZP010000238.1"/>
</dbReference>
<comment type="cofactor">
    <cofactor evidence="1">
        <name>pyridoxal 5'-phosphate</name>
        <dbReference type="ChEBI" id="CHEBI:597326"/>
    </cofactor>
</comment>
<dbReference type="Proteomes" id="UP001500902">
    <property type="component" value="Unassembled WGS sequence"/>
</dbReference>
<accession>A0ABP7EGV5</accession>
<evidence type="ECO:0000313" key="5">
    <source>
        <dbReference type="EMBL" id="GAA3718174.1"/>
    </source>
</evidence>
<organism evidence="5 6">
    <name type="scientific">Nonomuraea antimicrobica</name>
    <dbReference type="NCBI Taxonomy" id="561173"/>
    <lineage>
        <taxon>Bacteria</taxon>
        <taxon>Bacillati</taxon>
        <taxon>Actinomycetota</taxon>
        <taxon>Actinomycetes</taxon>
        <taxon>Streptosporangiales</taxon>
        <taxon>Streptosporangiaceae</taxon>
        <taxon>Nonomuraea</taxon>
    </lineage>
</organism>
<evidence type="ECO:0000256" key="1">
    <source>
        <dbReference type="ARBA" id="ARBA00001933"/>
    </source>
</evidence>
<feature type="compositionally biased region" description="Basic and acidic residues" evidence="3">
    <location>
        <begin position="179"/>
        <end position="200"/>
    </location>
</feature>
<dbReference type="PANTHER" id="PTHR10314">
    <property type="entry name" value="CYSTATHIONINE BETA-SYNTHASE"/>
    <property type="match status" value="1"/>
</dbReference>
<feature type="domain" description="Tryptophan synthase beta chain-like PALP" evidence="4">
    <location>
        <begin position="13"/>
        <end position="182"/>
    </location>
</feature>
<feature type="compositionally biased region" description="Basic and acidic residues" evidence="3">
    <location>
        <begin position="221"/>
        <end position="232"/>
    </location>
</feature>
<dbReference type="Pfam" id="PF00291">
    <property type="entry name" value="PALP"/>
    <property type="match status" value="1"/>
</dbReference>
<evidence type="ECO:0000313" key="6">
    <source>
        <dbReference type="Proteomes" id="UP001500902"/>
    </source>
</evidence>